<comment type="caution">
    <text evidence="8">The sequence shown here is derived from an EMBL/GenBank/DDBJ whole genome shotgun (WGS) entry which is preliminary data.</text>
</comment>
<dbReference type="NCBIfam" id="TIGR01951">
    <property type="entry name" value="nusB"/>
    <property type="match status" value="1"/>
</dbReference>
<dbReference type="PANTHER" id="PTHR11078">
    <property type="entry name" value="N UTILIZATION SUBSTANCE PROTEIN B-RELATED"/>
    <property type="match status" value="1"/>
</dbReference>
<dbReference type="HAMAP" id="MF_00073">
    <property type="entry name" value="NusB"/>
    <property type="match status" value="1"/>
</dbReference>
<feature type="domain" description="NusB/RsmB/TIM44" evidence="7">
    <location>
        <begin position="6"/>
        <end position="128"/>
    </location>
</feature>
<organism evidence="8 9">
    <name type="scientific">Caldisericum exile</name>
    <dbReference type="NCBI Taxonomy" id="693075"/>
    <lineage>
        <taxon>Bacteria</taxon>
        <taxon>Pseudomonadati</taxon>
        <taxon>Caldisericota/Cryosericota group</taxon>
        <taxon>Caldisericota</taxon>
        <taxon>Caldisericia</taxon>
        <taxon>Caldisericales</taxon>
        <taxon>Caldisericaceae</taxon>
        <taxon>Caldisericum</taxon>
    </lineage>
</organism>
<keyword evidence="3 6" id="KW-0694">RNA-binding</keyword>
<evidence type="ECO:0000256" key="2">
    <source>
        <dbReference type="ARBA" id="ARBA00022814"/>
    </source>
</evidence>
<dbReference type="Gene3D" id="1.10.940.10">
    <property type="entry name" value="NusB-like"/>
    <property type="match status" value="1"/>
</dbReference>
<evidence type="ECO:0000256" key="5">
    <source>
        <dbReference type="ARBA" id="ARBA00023163"/>
    </source>
</evidence>
<dbReference type="InterPro" id="IPR011605">
    <property type="entry name" value="NusB_fam"/>
</dbReference>
<dbReference type="AlphaFoldDB" id="A0A2J6X4A7"/>
<evidence type="ECO:0000313" key="8">
    <source>
        <dbReference type="EMBL" id="PMP81136.1"/>
    </source>
</evidence>
<sequence>MNPKSKGREIALSVLFAVDLGKNSVPDAFLPFKYESPVSLEYALKLVQGTLENLNDVDEKIKSLLKNWSFDRLNAVDKNILRLAIFEIENLAGEDYGAIVFEAVELAKKFGDLNSGDFVNGVLRSFLRLKYGEIET</sequence>
<evidence type="ECO:0000313" key="9">
    <source>
        <dbReference type="Proteomes" id="UP000236910"/>
    </source>
</evidence>
<dbReference type="EMBL" id="PNIX01000346">
    <property type="protein sequence ID" value="PMP81136.1"/>
    <property type="molecule type" value="Genomic_DNA"/>
</dbReference>
<dbReference type="GO" id="GO:0031564">
    <property type="term" value="P:transcription antitermination"/>
    <property type="evidence" value="ECO:0007669"/>
    <property type="project" value="UniProtKB-KW"/>
</dbReference>
<dbReference type="GO" id="GO:0003723">
    <property type="term" value="F:RNA binding"/>
    <property type="evidence" value="ECO:0007669"/>
    <property type="project" value="UniProtKB-UniRule"/>
</dbReference>
<dbReference type="Proteomes" id="UP000236910">
    <property type="component" value="Unassembled WGS sequence"/>
</dbReference>
<keyword evidence="4 6" id="KW-0805">Transcription regulation</keyword>
<dbReference type="Pfam" id="PF01029">
    <property type="entry name" value="NusB"/>
    <property type="match status" value="1"/>
</dbReference>
<evidence type="ECO:0000256" key="3">
    <source>
        <dbReference type="ARBA" id="ARBA00022884"/>
    </source>
</evidence>
<dbReference type="PANTHER" id="PTHR11078:SF3">
    <property type="entry name" value="ANTITERMINATION NUSB DOMAIN-CONTAINING PROTEIN"/>
    <property type="match status" value="1"/>
</dbReference>
<comment type="similarity">
    <text evidence="1 6">Belongs to the NusB family.</text>
</comment>
<dbReference type="InterPro" id="IPR006027">
    <property type="entry name" value="NusB_RsmB_TIM44"/>
</dbReference>
<evidence type="ECO:0000259" key="7">
    <source>
        <dbReference type="Pfam" id="PF01029"/>
    </source>
</evidence>
<keyword evidence="2 6" id="KW-0889">Transcription antitermination</keyword>
<reference evidence="8 9" key="1">
    <citation type="submission" date="2018-01" db="EMBL/GenBank/DDBJ databases">
        <title>Metagenomic assembled genomes from two thermal pools in the Uzon Caldera, Kamchatka, Russia.</title>
        <authorList>
            <person name="Wilkins L."/>
            <person name="Ettinger C."/>
        </authorList>
    </citation>
    <scope>NUCLEOTIDE SEQUENCE [LARGE SCALE GENOMIC DNA]</scope>
    <source>
        <strain evidence="8">ARK-10</strain>
    </source>
</reference>
<dbReference type="SUPFAM" id="SSF48013">
    <property type="entry name" value="NusB-like"/>
    <property type="match status" value="1"/>
</dbReference>
<evidence type="ECO:0000256" key="1">
    <source>
        <dbReference type="ARBA" id="ARBA00005952"/>
    </source>
</evidence>
<name>A0A2J6X4A7_9BACT</name>
<dbReference type="InterPro" id="IPR035926">
    <property type="entry name" value="NusB-like_sf"/>
</dbReference>
<evidence type="ECO:0000256" key="6">
    <source>
        <dbReference type="HAMAP-Rule" id="MF_00073"/>
    </source>
</evidence>
<comment type="function">
    <text evidence="6">Involved in transcription antitermination. Required for transcription of ribosomal RNA (rRNA) genes. Binds specifically to the boxA antiterminator sequence of the ribosomal RNA (rrn) operons.</text>
</comment>
<evidence type="ECO:0000256" key="4">
    <source>
        <dbReference type="ARBA" id="ARBA00023015"/>
    </source>
</evidence>
<dbReference type="RefSeq" id="WP_416084565.1">
    <property type="nucleotide sequence ID" value="NZ_JBNATC010000001.1"/>
</dbReference>
<keyword evidence="5 6" id="KW-0804">Transcription</keyword>
<dbReference type="GO" id="GO:0006353">
    <property type="term" value="P:DNA-templated transcription termination"/>
    <property type="evidence" value="ECO:0007669"/>
    <property type="project" value="UniProtKB-UniRule"/>
</dbReference>
<proteinExistence type="inferred from homology"/>
<accession>A0A2J6X4A7</accession>
<protein>
    <recommendedName>
        <fullName evidence="6">Transcription antitermination protein NusB</fullName>
    </recommendedName>
    <alternativeName>
        <fullName evidence="6">Antitermination factor NusB</fullName>
    </alternativeName>
</protein>
<dbReference type="GO" id="GO:0005829">
    <property type="term" value="C:cytosol"/>
    <property type="evidence" value="ECO:0007669"/>
    <property type="project" value="TreeGrafter"/>
</dbReference>
<gene>
    <name evidence="6 8" type="primary">nusB</name>
    <name evidence="8" type="ORF">C0175_06005</name>
</gene>